<feature type="compositionally biased region" description="Basic and acidic residues" evidence="1">
    <location>
        <begin position="566"/>
        <end position="585"/>
    </location>
</feature>
<feature type="compositionally biased region" description="Low complexity" evidence="1">
    <location>
        <begin position="363"/>
        <end position="372"/>
    </location>
</feature>
<dbReference type="InterPro" id="IPR001251">
    <property type="entry name" value="CRAL-TRIO_dom"/>
</dbReference>
<feature type="domain" description="CRAL-TRIO" evidence="2">
    <location>
        <begin position="1054"/>
        <end position="1233"/>
    </location>
</feature>
<dbReference type="PANTHER" id="PTHR47041">
    <property type="entry name" value="SEC14 CYTOSOLIC FACTOR FAMILY PROTEIN / PHOSPHOGLYCERIDE TRANSFER FAMILY PROTEIN"/>
    <property type="match status" value="1"/>
</dbReference>
<feature type="region of interest" description="Disordered" evidence="1">
    <location>
        <begin position="689"/>
        <end position="735"/>
    </location>
</feature>
<dbReference type="SUPFAM" id="SSF52087">
    <property type="entry name" value="CRAL/TRIO domain"/>
    <property type="match status" value="1"/>
</dbReference>
<feature type="compositionally biased region" description="Basic and acidic residues" evidence="1">
    <location>
        <begin position="514"/>
        <end position="526"/>
    </location>
</feature>
<accession>A0A176VVP1</accession>
<dbReference type="CDD" id="cd00170">
    <property type="entry name" value="SEC14"/>
    <property type="match status" value="1"/>
</dbReference>
<feature type="compositionally biased region" description="Low complexity" evidence="1">
    <location>
        <begin position="470"/>
        <end position="509"/>
    </location>
</feature>
<feature type="region of interest" description="Disordered" evidence="1">
    <location>
        <begin position="867"/>
        <end position="890"/>
    </location>
</feature>
<feature type="region of interest" description="Disordered" evidence="1">
    <location>
        <begin position="125"/>
        <end position="150"/>
    </location>
</feature>
<feature type="compositionally biased region" description="Acidic residues" evidence="1">
    <location>
        <begin position="527"/>
        <end position="542"/>
    </location>
</feature>
<feature type="compositionally biased region" description="Acidic residues" evidence="1">
    <location>
        <begin position="698"/>
        <end position="708"/>
    </location>
</feature>
<dbReference type="SMART" id="SM00516">
    <property type="entry name" value="SEC14"/>
    <property type="match status" value="1"/>
</dbReference>
<evidence type="ECO:0000256" key="1">
    <source>
        <dbReference type="SAM" id="MobiDB-lite"/>
    </source>
</evidence>
<feature type="region of interest" description="Disordered" evidence="1">
    <location>
        <begin position="456"/>
        <end position="662"/>
    </location>
</feature>
<feature type="compositionally biased region" description="Low complexity" evidence="1">
    <location>
        <begin position="549"/>
        <end position="559"/>
    </location>
</feature>
<organism evidence="3 4">
    <name type="scientific">Marchantia polymorpha subsp. ruderalis</name>
    <dbReference type="NCBI Taxonomy" id="1480154"/>
    <lineage>
        <taxon>Eukaryota</taxon>
        <taxon>Viridiplantae</taxon>
        <taxon>Streptophyta</taxon>
        <taxon>Embryophyta</taxon>
        <taxon>Marchantiophyta</taxon>
        <taxon>Marchantiopsida</taxon>
        <taxon>Marchantiidae</taxon>
        <taxon>Marchantiales</taxon>
        <taxon>Marchantiaceae</taxon>
        <taxon>Marchantia</taxon>
    </lineage>
</organism>
<dbReference type="PROSITE" id="PS50191">
    <property type="entry name" value="CRAL_TRIO"/>
    <property type="match status" value="1"/>
</dbReference>
<keyword evidence="4" id="KW-1185">Reference proteome</keyword>
<feature type="compositionally biased region" description="Acidic residues" evidence="1">
    <location>
        <begin position="621"/>
        <end position="633"/>
    </location>
</feature>
<feature type="region of interest" description="Disordered" evidence="1">
    <location>
        <begin position="395"/>
        <end position="421"/>
    </location>
</feature>
<evidence type="ECO:0000313" key="4">
    <source>
        <dbReference type="Proteomes" id="UP000077202"/>
    </source>
</evidence>
<protein>
    <recommendedName>
        <fullName evidence="2">CRAL-TRIO domain-containing protein</fullName>
    </recommendedName>
</protein>
<feature type="compositionally biased region" description="Basic and acidic residues" evidence="1">
    <location>
        <begin position="322"/>
        <end position="341"/>
    </location>
</feature>
<dbReference type="PANTHER" id="PTHR47041:SF5">
    <property type="entry name" value="SEC14 CYTOSOLIC FACTOR FAMILY PROTEIN"/>
    <property type="match status" value="1"/>
</dbReference>
<dbReference type="AlphaFoldDB" id="A0A176VVP1"/>
<dbReference type="EMBL" id="LVLJ01002675">
    <property type="protein sequence ID" value="OAE24205.1"/>
    <property type="molecule type" value="Genomic_DNA"/>
</dbReference>
<evidence type="ECO:0000313" key="3">
    <source>
        <dbReference type="EMBL" id="OAE24205.1"/>
    </source>
</evidence>
<feature type="compositionally biased region" description="Low complexity" evidence="1">
    <location>
        <begin position="345"/>
        <end position="354"/>
    </location>
</feature>
<dbReference type="InterPro" id="IPR036865">
    <property type="entry name" value="CRAL-TRIO_dom_sf"/>
</dbReference>
<feature type="compositionally biased region" description="Low complexity" evidence="1">
    <location>
        <begin position="981"/>
        <end position="994"/>
    </location>
</feature>
<reference evidence="3" key="1">
    <citation type="submission" date="2016-03" db="EMBL/GenBank/DDBJ databases">
        <title>Mechanisms controlling the formation of the plant cell surface in tip-growing cells are functionally conserved among land plants.</title>
        <authorList>
            <person name="Honkanen S."/>
            <person name="Jones V.A."/>
            <person name="Morieri G."/>
            <person name="Champion C."/>
            <person name="Hetherington A.J."/>
            <person name="Kelly S."/>
            <person name="Saint-Marcoux D."/>
            <person name="Proust H."/>
            <person name="Prescott H."/>
            <person name="Dolan L."/>
        </authorList>
    </citation>
    <scope>NUCLEOTIDE SEQUENCE [LARGE SCALE GENOMIC DNA]</scope>
    <source>
        <tissue evidence="3">Whole gametophyte</tissue>
    </source>
</reference>
<feature type="region of interest" description="Disordered" evidence="1">
    <location>
        <begin position="292"/>
        <end position="354"/>
    </location>
</feature>
<evidence type="ECO:0000259" key="2">
    <source>
        <dbReference type="PROSITE" id="PS50191"/>
    </source>
</evidence>
<dbReference type="Pfam" id="PF00650">
    <property type="entry name" value="CRAL_TRIO"/>
    <property type="match status" value="1"/>
</dbReference>
<dbReference type="Gene3D" id="3.40.525.10">
    <property type="entry name" value="CRAL-TRIO lipid binding domain"/>
    <property type="match status" value="1"/>
</dbReference>
<gene>
    <name evidence="3" type="ORF">AXG93_2752s2220</name>
</gene>
<proteinExistence type="predicted"/>
<feature type="region of interest" description="Disordered" evidence="1">
    <location>
        <begin position="961"/>
        <end position="1021"/>
    </location>
</feature>
<comment type="caution">
    <text evidence="3">The sequence shown here is derived from an EMBL/GenBank/DDBJ whole genome shotgun (WGS) entry which is preliminary data.</text>
</comment>
<feature type="region of interest" description="Disordered" evidence="1">
    <location>
        <begin position="360"/>
        <end position="379"/>
    </location>
</feature>
<sequence length="1264" mass="136895">MEEGSKSSSSSSSLSGQKWGCSSFSSSLYEKRLQGSGDWDQKNIESLVCTRTLQRSAARRAAVATNPRGKIVFPHIMTRGSVVGNKVFCKTSINNCFTWRQRSSMLFVNFYHERSSDIQSGIAQIASDDDNNDDDESHPPSPSPSPDHHRPLLNTQCRTLLLSVAGAAGMQLLCPALRLPLLQVLLFSHQQWPSDTSSRAALVDRARGRGRGFRGGREGGGGAWWRLPLNLALAASRPFYGSLLRRSLTAVLLVLRLRLTNKNERKAMRHMPNLYSTLLPTKSISEGEEFLDQAGESTDADIEVESASWESCSEPGDGAAVHAEELMEPDRRKGPAAREQDVISDDGLSSASAGSFEQDVISDDGLSSNGDSSDQDELELELSSIRSSLSSVDWGDRELDGIDLGRLSDESSESSSELSSVIPNICDSASAQPLRDSPESCSARISLESCSFDTLPASEEADEAQLNSTSDLSASSVEDDSSSSISSNCSRSSSSSDSSYGKSSSVVSTDDTEQIDRKLRLHIEHDEEKEEVEEVGAGDIEDALSWPRESSSISSSESSFGPRTEGSAEREETFGFSGEFHRLEDESPSLSPACSSEPPMGRENFRLFVRASSSGGLSEVEVPDDAEECEPDEPPAHSLELSPRADLTALTSEDYDSGSADGTWEIEVDGLAEDDPIYSVVWTPFADKRRRATPSQSDESEFSADDTDAGSQLGRDDDCDEHEHEHEGIHVPNADCRPSVSVQDWQKLDDCVQIESYNNFLGLDFNSVARCLDADLKSVTDDDQQENARVAPLWVPMTTSIRENDCELVSVDDRLRENEIETETEAEAGAEAQTAGMCSGCEREGTNPMGAAMPRIKLTEFLDGEHMSGLRESSDASTENSGGSSSSSREVVLEMTDSLVMVAMVLFSSSTSRQHVLPGYRESPASEDDCNVDDVAARAASTAAAAAAAVVVVNSDSESEKFEHVDGARAQAPQLQEDDSASASASSSSSSSSSLEVIDEVDTSADTRSEGNSVSTESTSSSSSCAASLFADHPTCLNLRKLRHSHGDQSYLELPELLSRPWSGLVYWHGRCQEGRPTLVVLLGKAVRQLSSSELKHFITVTISHAEYAELNYFGGAVKQMNILMDLDGLGFMRLPPMHVMQSIGTILNRDYAGRGGWIFLINAPMMLGLVMSAIQRVILRPSYTKGAVIDKGFLEGKERIVTLGGRYMSTLLKHFDEEMLPSTLGGACPCGSNEARQCSVGVDFLSHQAWLPVPYTHNDVTSQ</sequence>
<feature type="compositionally biased region" description="Acidic residues" evidence="1">
    <location>
        <begin position="127"/>
        <end position="136"/>
    </location>
</feature>
<feature type="compositionally biased region" description="Low complexity" evidence="1">
    <location>
        <begin position="875"/>
        <end position="888"/>
    </location>
</feature>
<feature type="compositionally biased region" description="Low complexity" evidence="1">
    <location>
        <begin position="1010"/>
        <end position="1021"/>
    </location>
</feature>
<dbReference type="Proteomes" id="UP000077202">
    <property type="component" value="Unassembled WGS sequence"/>
</dbReference>
<name>A0A176VVP1_MARPO</name>